<dbReference type="InterPro" id="IPR004435">
    <property type="entry name" value="MobB_dom"/>
</dbReference>
<dbReference type="InterPro" id="IPR052539">
    <property type="entry name" value="MGD_biosynthesis_adapter"/>
</dbReference>
<name>L0DXX3_THIND</name>
<protein>
    <submittedName>
        <fullName evidence="2">Molybdopterin-guanine dinucleotide biosynthesis protein MobB</fullName>
    </submittedName>
</protein>
<accession>L0DXX3</accession>
<dbReference type="GO" id="GO:0006777">
    <property type="term" value="P:Mo-molybdopterin cofactor biosynthetic process"/>
    <property type="evidence" value="ECO:0007669"/>
    <property type="project" value="InterPro"/>
</dbReference>
<dbReference type="PANTHER" id="PTHR40072">
    <property type="entry name" value="MOLYBDOPTERIN-GUANINE DINUCLEOTIDE BIOSYNTHESIS ADAPTER PROTEIN-RELATED"/>
    <property type="match status" value="1"/>
</dbReference>
<dbReference type="PATRIC" id="fig|1255043.3.peg.2816"/>
<dbReference type="HOGENOM" id="CLU_068199_2_1_6"/>
<dbReference type="NCBIfam" id="TIGR00176">
    <property type="entry name" value="mobB"/>
    <property type="match status" value="1"/>
</dbReference>
<keyword evidence="3" id="KW-1185">Reference proteome</keyword>
<dbReference type="SUPFAM" id="SSF52540">
    <property type="entry name" value="P-loop containing nucleoside triphosphate hydrolases"/>
    <property type="match status" value="1"/>
</dbReference>
<dbReference type="GO" id="GO:0005525">
    <property type="term" value="F:GTP binding"/>
    <property type="evidence" value="ECO:0007669"/>
    <property type="project" value="InterPro"/>
</dbReference>
<gene>
    <name evidence="2" type="primary">mobB [H]</name>
    <name evidence="2" type="ordered locus">TVNIR_2791</name>
</gene>
<feature type="domain" description="Molybdopterin-guanine dinucleotide biosynthesis protein B (MobB)" evidence="1">
    <location>
        <begin position="19"/>
        <end position="154"/>
    </location>
</feature>
<dbReference type="Proteomes" id="UP000010809">
    <property type="component" value="Chromosome"/>
</dbReference>
<dbReference type="KEGG" id="tni:TVNIR_2791"/>
<reference evidence="2" key="1">
    <citation type="submission" date="2015-12" db="EMBL/GenBank/DDBJ databases">
        <authorList>
            <person name="Tikhonova T.V."/>
            <person name="Pavlov A.R."/>
            <person name="Beletsky A.V."/>
            <person name="Mardanov A.V."/>
            <person name="Sorokin D.Y."/>
            <person name="Ravin N.V."/>
            <person name="Popov V.O."/>
        </authorList>
    </citation>
    <scope>NUCLEOTIDE SEQUENCE</scope>
    <source>
        <strain evidence="2">DSM 14787</strain>
    </source>
</reference>
<dbReference type="Gene3D" id="3.40.50.300">
    <property type="entry name" value="P-loop containing nucleotide triphosphate hydrolases"/>
    <property type="match status" value="1"/>
</dbReference>
<dbReference type="STRING" id="1255043.TVNIR_2791"/>
<dbReference type="CDD" id="cd03116">
    <property type="entry name" value="MobB"/>
    <property type="match status" value="1"/>
</dbReference>
<dbReference type="InterPro" id="IPR027417">
    <property type="entry name" value="P-loop_NTPase"/>
</dbReference>
<evidence type="ECO:0000259" key="1">
    <source>
        <dbReference type="Pfam" id="PF03205"/>
    </source>
</evidence>
<dbReference type="AlphaFoldDB" id="L0DXX3"/>
<dbReference type="EMBL" id="CP003989">
    <property type="protein sequence ID" value="AGA34429.1"/>
    <property type="molecule type" value="Genomic_DNA"/>
</dbReference>
<sequence>MNRTVETIMDSDKHPPPLLGFAAWSGAGKTTLLTRLLPVLRSGGLEIAMIKHAHHDFDIDHPGKDSHVLRKAGASQMLVASSRRWALMVENPPEREIDPVLDDLVARIDPRRADLILVEGFKREPIPKIEIHRPALGRPLLCTGDPNIIAVATDRPEAVPEGIPVLALDAVGEIAAFIGKRFQLPGFAHPTAP</sequence>
<dbReference type="PANTHER" id="PTHR40072:SF1">
    <property type="entry name" value="MOLYBDOPTERIN-GUANINE DINUCLEOTIDE BIOSYNTHESIS ADAPTER PROTEIN"/>
    <property type="match status" value="1"/>
</dbReference>
<evidence type="ECO:0000313" key="2">
    <source>
        <dbReference type="EMBL" id="AGA34429.1"/>
    </source>
</evidence>
<dbReference type="eggNOG" id="COG1763">
    <property type="taxonomic scope" value="Bacteria"/>
</dbReference>
<organism evidence="2 3">
    <name type="scientific">Thioalkalivibrio nitratireducens (strain DSM 14787 / UNIQEM 213 / ALEN2)</name>
    <dbReference type="NCBI Taxonomy" id="1255043"/>
    <lineage>
        <taxon>Bacteria</taxon>
        <taxon>Pseudomonadati</taxon>
        <taxon>Pseudomonadota</taxon>
        <taxon>Gammaproteobacteria</taxon>
        <taxon>Chromatiales</taxon>
        <taxon>Ectothiorhodospiraceae</taxon>
        <taxon>Thioalkalivibrio</taxon>
    </lineage>
</organism>
<proteinExistence type="predicted"/>
<dbReference type="Pfam" id="PF03205">
    <property type="entry name" value="MobB"/>
    <property type="match status" value="1"/>
</dbReference>
<evidence type="ECO:0000313" key="3">
    <source>
        <dbReference type="Proteomes" id="UP000010809"/>
    </source>
</evidence>